<dbReference type="InterPro" id="IPR038976">
    <property type="entry name" value="Ssk"/>
</dbReference>
<evidence type="ECO:0000313" key="4">
    <source>
        <dbReference type="Proteomes" id="UP000792457"/>
    </source>
</evidence>
<organism evidence="3 4">
    <name type="scientific">Ladona fulva</name>
    <name type="common">Scarce chaser dragonfly</name>
    <name type="synonym">Libellula fulva</name>
    <dbReference type="NCBI Taxonomy" id="123851"/>
    <lineage>
        <taxon>Eukaryota</taxon>
        <taxon>Metazoa</taxon>
        <taxon>Ecdysozoa</taxon>
        <taxon>Arthropoda</taxon>
        <taxon>Hexapoda</taxon>
        <taxon>Insecta</taxon>
        <taxon>Pterygota</taxon>
        <taxon>Palaeoptera</taxon>
        <taxon>Odonata</taxon>
        <taxon>Epiprocta</taxon>
        <taxon>Anisoptera</taxon>
        <taxon>Libelluloidea</taxon>
        <taxon>Libellulidae</taxon>
        <taxon>Ladona</taxon>
    </lineage>
</organism>
<dbReference type="Pfam" id="PF24985">
    <property type="entry name" value="DUF7775"/>
    <property type="match status" value="1"/>
</dbReference>
<feature type="transmembrane region" description="Helical" evidence="1">
    <location>
        <begin position="21"/>
        <end position="43"/>
    </location>
</feature>
<dbReference type="GO" id="GO:0019991">
    <property type="term" value="P:septate junction assembly"/>
    <property type="evidence" value="ECO:0007669"/>
    <property type="project" value="InterPro"/>
</dbReference>
<protein>
    <recommendedName>
        <fullName evidence="2">DUF7775 domain-containing protein</fullName>
    </recommendedName>
</protein>
<reference evidence="3" key="1">
    <citation type="submission" date="2013-04" db="EMBL/GenBank/DDBJ databases">
        <authorList>
            <person name="Qu J."/>
            <person name="Murali S.C."/>
            <person name="Bandaranaike D."/>
            <person name="Bellair M."/>
            <person name="Blankenburg K."/>
            <person name="Chao H."/>
            <person name="Dinh H."/>
            <person name="Doddapaneni H."/>
            <person name="Downs B."/>
            <person name="Dugan-Rocha S."/>
            <person name="Elkadiri S."/>
            <person name="Gnanaolivu R.D."/>
            <person name="Hernandez B."/>
            <person name="Javaid M."/>
            <person name="Jayaseelan J.C."/>
            <person name="Lee S."/>
            <person name="Li M."/>
            <person name="Ming W."/>
            <person name="Munidasa M."/>
            <person name="Muniz J."/>
            <person name="Nguyen L."/>
            <person name="Ongeri F."/>
            <person name="Osuji N."/>
            <person name="Pu L.-L."/>
            <person name="Puazo M."/>
            <person name="Qu C."/>
            <person name="Quiroz J."/>
            <person name="Raj R."/>
            <person name="Weissenberger G."/>
            <person name="Xin Y."/>
            <person name="Zou X."/>
            <person name="Han Y."/>
            <person name="Richards S."/>
            <person name="Worley K."/>
            <person name="Muzny D."/>
            <person name="Gibbs R."/>
        </authorList>
    </citation>
    <scope>NUCLEOTIDE SEQUENCE</scope>
    <source>
        <strain evidence="3">Sampled in the wild</strain>
    </source>
</reference>
<keyword evidence="1" id="KW-0472">Membrane</keyword>
<evidence type="ECO:0000259" key="2">
    <source>
        <dbReference type="Pfam" id="PF24985"/>
    </source>
</evidence>
<feature type="domain" description="DUF7775" evidence="2">
    <location>
        <begin position="22"/>
        <end position="103"/>
    </location>
</feature>
<feature type="transmembrane region" description="Helical" evidence="1">
    <location>
        <begin position="118"/>
        <end position="141"/>
    </location>
</feature>
<gene>
    <name evidence="3" type="ORF">J437_LFUL001244</name>
</gene>
<feature type="transmembrane region" description="Helical" evidence="1">
    <location>
        <begin position="49"/>
        <end position="73"/>
    </location>
</feature>
<proteinExistence type="predicted"/>
<evidence type="ECO:0000313" key="3">
    <source>
        <dbReference type="EMBL" id="KAG8223366.1"/>
    </source>
</evidence>
<dbReference type="OrthoDB" id="6349206at2759"/>
<keyword evidence="1" id="KW-1133">Transmembrane helix</keyword>
<dbReference type="InterPro" id="IPR056677">
    <property type="entry name" value="DUF7775"/>
</dbReference>
<evidence type="ECO:0000256" key="1">
    <source>
        <dbReference type="SAM" id="Phobius"/>
    </source>
</evidence>
<comment type="caution">
    <text evidence="3">The sequence shown here is derived from an EMBL/GenBank/DDBJ whole genome shotgun (WGS) entry which is preliminary data.</text>
</comment>
<reference evidence="3" key="2">
    <citation type="submission" date="2017-10" db="EMBL/GenBank/DDBJ databases">
        <title>Ladona fulva Genome sequencing and assembly.</title>
        <authorList>
            <person name="Murali S."/>
            <person name="Richards S."/>
            <person name="Bandaranaike D."/>
            <person name="Bellair M."/>
            <person name="Blankenburg K."/>
            <person name="Chao H."/>
            <person name="Dinh H."/>
            <person name="Doddapaneni H."/>
            <person name="Dugan-Rocha S."/>
            <person name="Elkadiri S."/>
            <person name="Gnanaolivu R."/>
            <person name="Hernandez B."/>
            <person name="Skinner E."/>
            <person name="Javaid M."/>
            <person name="Lee S."/>
            <person name="Li M."/>
            <person name="Ming W."/>
            <person name="Munidasa M."/>
            <person name="Muniz J."/>
            <person name="Nguyen L."/>
            <person name="Hughes D."/>
            <person name="Osuji N."/>
            <person name="Pu L.-L."/>
            <person name="Puazo M."/>
            <person name="Qu C."/>
            <person name="Quiroz J."/>
            <person name="Raj R."/>
            <person name="Weissenberger G."/>
            <person name="Xin Y."/>
            <person name="Zou X."/>
            <person name="Han Y."/>
            <person name="Worley K."/>
            <person name="Muzny D."/>
            <person name="Gibbs R."/>
        </authorList>
    </citation>
    <scope>NUCLEOTIDE SEQUENCE</scope>
    <source>
        <strain evidence="3">Sampled in the wild</strain>
    </source>
</reference>
<dbReference type="PANTHER" id="PTHR36692">
    <property type="entry name" value="PROTEIN SNAKESKIN"/>
    <property type="match status" value="1"/>
</dbReference>
<sequence>MLEKTRREKPKMPPYEPISKFSLTLKLIELILSSSCMALNVVASTNTKGVFILTCIVFGGYIIIFSGMVMGILSRERMPRIVDMFFSLVGMALFVAAGSANLSYFIAYVKSQPNLKHLGLTGGSLAIVNAFILLIDAAVTYRTVHDYIPH</sequence>
<dbReference type="PANTHER" id="PTHR36692:SF2">
    <property type="entry name" value="GEO12064P1"/>
    <property type="match status" value="1"/>
</dbReference>
<accession>A0A8K0JVE2</accession>
<name>A0A8K0JVE2_LADFU</name>
<dbReference type="GO" id="GO:0005886">
    <property type="term" value="C:plasma membrane"/>
    <property type="evidence" value="ECO:0007669"/>
    <property type="project" value="TreeGrafter"/>
</dbReference>
<keyword evidence="1" id="KW-0812">Transmembrane</keyword>
<dbReference type="EMBL" id="KZ308157">
    <property type="protein sequence ID" value="KAG8223366.1"/>
    <property type="molecule type" value="Genomic_DNA"/>
</dbReference>
<dbReference type="Proteomes" id="UP000792457">
    <property type="component" value="Unassembled WGS sequence"/>
</dbReference>
<feature type="transmembrane region" description="Helical" evidence="1">
    <location>
        <begin position="85"/>
        <end position="106"/>
    </location>
</feature>
<keyword evidence="4" id="KW-1185">Reference proteome</keyword>
<dbReference type="AlphaFoldDB" id="A0A8K0JVE2"/>